<reference evidence="2 3" key="1">
    <citation type="journal article" date="2022" name="Allergy">
        <title>Genome assembly and annotation of Periplaneta americana reveal a comprehensive cockroach allergen profile.</title>
        <authorList>
            <person name="Wang L."/>
            <person name="Xiong Q."/>
            <person name="Saelim N."/>
            <person name="Wang L."/>
            <person name="Nong W."/>
            <person name="Wan A.T."/>
            <person name="Shi M."/>
            <person name="Liu X."/>
            <person name="Cao Q."/>
            <person name="Hui J.H.L."/>
            <person name="Sookrung N."/>
            <person name="Leung T.F."/>
            <person name="Tungtrongchitr A."/>
            <person name="Tsui S.K.W."/>
        </authorList>
    </citation>
    <scope>NUCLEOTIDE SEQUENCE [LARGE SCALE GENOMIC DNA]</scope>
    <source>
        <strain evidence="2">PWHHKU_190912</strain>
    </source>
</reference>
<evidence type="ECO:0000256" key="1">
    <source>
        <dbReference type="SAM" id="MobiDB-lite"/>
    </source>
</evidence>
<accession>A0ABQ8TK90</accession>
<proteinExistence type="predicted"/>
<sequence>MEVPCVSSLNMNNAFRTEGYHIEEYLLSMGLDKRLGIAKEGGSERDPNRSYFGCGIKNSHEQLSRATSAIHARAQQCIEAEGVNDVSKNTSSHKKINSQRSRSGRPHGLRGSPWDCRKRCTRRIDKIAKSPGTSADIIDPTESRANQPEVVNTEKTGICTLTIPHYKDKYNLSIITVQGLLIGARCIGIRQAKLSAQKPADVTVSRRCHMLPFPACSHAYCREVRGV</sequence>
<evidence type="ECO:0000313" key="3">
    <source>
        <dbReference type="Proteomes" id="UP001148838"/>
    </source>
</evidence>
<gene>
    <name evidence="2" type="ORF">ANN_12979</name>
</gene>
<name>A0ABQ8TK90_PERAM</name>
<comment type="caution">
    <text evidence="2">The sequence shown here is derived from an EMBL/GenBank/DDBJ whole genome shotgun (WGS) entry which is preliminary data.</text>
</comment>
<evidence type="ECO:0000313" key="2">
    <source>
        <dbReference type="EMBL" id="KAJ4446284.1"/>
    </source>
</evidence>
<dbReference type="EMBL" id="JAJSOF020000009">
    <property type="protein sequence ID" value="KAJ4446284.1"/>
    <property type="molecule type" value="Genomic_DNA"/>
</dbReference>
<dbReference type="Proteomes" id="UP001148838">
    <property type="component" value="Unassembled WGS sequence"/>
</dbReference>
<feature type="region of interest" description="Disordered" evidence="1">
    <location>
        <begin position="85"/>
        <end position="114"/>
    </location>
</feature>
<keyword evidence="3" id="KW-1185">Reference proteome</keyword>
<organism evidence="2 3">
    <name type="scientific">Periplaneta americana</name>
    <name type="common">American cockroach</name>
    <name type="synonym">Blatta americana</name>
    <dbReference type="NCBI Taxonomy" id="6978"/>
    <lineage>
        <taxon>Eukaryota</taxon>
        <taxon>Metazoa</taxon>
        <taxon>Ecdysozoa</taxon>
        <taxon>Arthropoda</taxon>
        <taxon>Hexapoda</taxon>
        <taxon>Insecta</taxon>
        <taxon>Pterygota</taxon>
        <taxon>Neoptera</taxon>
        <taxon>Polyneoptera</taxon>
        <taxon>Dictyoptera</taxon>
        <taxon>Blattodea</taxon>
        <taxon>Blattoidea</taxon>
        <taxon>Blattidae</taxon>
        <taxon>Blattinae</taxon>
        <taxon>Periplaneta</taxon>
    </lineage>
</organism>
<protein>
    <submittedName>
        <fullName evidence="2">Uncharacterized protein</fullName>
    </submittedName>
</protein>
<feature type="compositionally biased region" description="Basic residues" evidence="1">
    <location>
        <begin position="91"/>
        <end position="108"/>
    </location>
</feature>